<keyword evidence="1" id="KW-0697">Rotamase</keyword>
<dbReference type="InterPro" id="IPR023058">
    <property type="entry name" value="PPIase_PpiC_CS"/>
</dbReference>
<name>A0A1M6A551_9FLAO</name>
<feature type="chain" id="PRO_5012093237" evidence="2">
    <location>
        <begin position="20"/>
        <end position="643"/>
    </location>
</feature>
<dbReference type="Pfam" id="PF13145">
    <property type="entry name" value="Rotamase_2"/>
    <property type="match status" value="1"/>
</dbReference>
<dbReference type="OrthoDB" id="14196at2"/>
<evidence type="ECO:0000259" key="3">
    <source>
        <dbReference type="PROSITE" id="PS50198"/>
    </source>
</evidence>
<proteinExistence type="predicted"/>
<evidence type="ECO:0000256" key="2">
    <source>
        <dbReference type="SAM" id="SignalP"/>
    </source>
</evidence>
<sequence length="643" mass="73803">MKKLFLLLPCLFVAINLFAQQSKDVLLTIDSQPVYAEEFSRVFSKNLSLIEEEEDRDVDEYLNLFIDYKLKVLEAEELKLDTLPTFKGEYNIYKKQLARKFINQSEASTQLLEEAYARLKEEVNASHILFMLKSDASPADTLAAYKKAIKVRTELLNTDQSFAEIAKKYSEDPSAQSNGGDLGWFGVFNMVYPFESGAYNTKIGEISMPVRSSFGYHLIKVNGRRKDEGMVTIAHIMIESKNDDAAAEKQINQLYKQLQEGALFEDLAKQYSADKNTAVNGGKLSPFPRGRLNSEIFENAAFALTEPNQISKPIKTKFGWHIIKLIEKDVVGSFEEEKFKLEKDIKQDSRSKLIESEVLARIKSTYNLIEDDASLSYFKNNLKVDFSKEPIEVANLKNLPKKNLIAIKQEGKTYEDFANYLVKRQKQSSGYKNNTEALIDWYNDFKNNFYRDYHRDNLEDVDPDYANVIEEYRNGLLLFDLMEKKVWNAAKSDSVALQNYYNQHQSEFKSPITYNGTIASAANKAVMKSVRKDLKKKELQEVEEAYQDVIFNSGEFTPTDSALPNNFKAKKGVSKLYQNNGMFVVIQLDHINKAKLLSFEEARGQVVSKYQAELEKNWINSLKAKHTIQVNQEVLSKLKQEFE</sequence>
<keyword evidence="5" id="KW-1185">Reference proteome</keyword>
<dbReference type="InterPro" id="IPR050245">
    <property type="entry name" value="PrsA_foldase"/>
</dbReference>
<dbReference type="InterPro" id="IPR000297">
    <property type="entry name" value="PPIase_PpiC"/>
</dbReference>
<evidence type="ECO:0000313" key="4">
    <source>
        <dbReference type="EMBL" id="SHI31606.1"/>
    </source>
</evidence>
<feature type="domain" description="PpiC" evidence="3">
    <location>
        <begin position="120"/>
        <end position="223"/>
    </location>
</feature>
<accession>A0A1M6A551</accession>
<dbReference type="Gene3D" id="3.10.50.40">
    <property type="match status" value="3"/>
</dbReference>
<keyword evidence="1 4" id="KW-0413">Isomerase</keyword>
<dbReference type="SUPFAM" id="SSF54534">
    <property type="entry name" value="FKBP-like"/>
    <property type="match status" value="2"/>
</dbReference>
<evidence type="ECO:0000313" key="5">
    <source>
        <dbReference type="Proteomes" id="UP000184225"/>
    </source>
</evidence>
<dbReference type="PANTHER" id="PTHR47245">
    <property type="entry name" value="PEPTIDYLPROLYL ISOMERASE"/>
    <property type="match status" value="1"/>
</dbReference>
<dbReference type="STRING" id="579105.SAMN04488096_10182"/>
<reference evidence="4 5" key="1">
    <citation type="submission" date="2016-11" db="EMBL/GenBank/DDBJ databases">
        <authorList>
            <person name="Jaros S."/>
            <person name="Januszkiewicz K."/>
            <person name="Wedrychowicz H."/>
        </authorList>
    </citation>
    <scope>NUCLEOTIDE SEQUENCE [LARGE SCALE GENOMIC DNA]</scope>
    <source>
        <strain evidence="4 5">DSM 21425</strain>
    </source>
</reference>
<gene>
    <name evidence="4" type="ORF">SAMN04488096_10182</name>
</gene>
<dbReference type="RefSeq" id="WP_073147103.1">
    <property type="nucleotide sequence ID" value="NZ_FQYY01000001.1"/>
</dbReference>
<organism evidence="4 5">
    <name type="scientific">Mesonia phycicola</name>
    <dbReference type="NCBI Taxonomy" id="579105"/>
    <lineage>
        <taxon>Bacteria</taxon>
        <taxon>Pseudomonadati</taxon>
        <taxon>Bacteroidota</taxon>
        <taxon>Flavobacteriia</taxon>
        <taxon>Flavobacteriales</taxon>
        <taxon>Flavobacteriaceae</taxon>
        <taxon>Mesonia</taxon>
    </lineage>
</organism>
<dbReference type="PANTHER" id="PTHR47245:SF2">
    <property type="entry name" value="PEPTIDYL-PROLYL CIS-TRANS ISOMERASE HP_0175-RELATED"/>
    <property type="match status" value="1"/>
</dbReference>
<dbReference type="EMBL" id="FQYY01000001">
    <property type="protein sequence ID" value="SHI31606.1"/>
    <property type="molecule type" value="Genomic_DNA"/>
</dbReference>
<dbReference type="Proteomes" id="UP000184225">
    <property type="component" value="Unassembled WGS sequence"/>
</dbReference>
<dbReference type="AlphaFoldDB" id="A0A1M6A551"/>
<dbReference type="Gene3D" id="1.10.4030.10">
    <property type="entry name" value="Porin chaperone SurA, peptide-binding domain"/>
    <property type="match status" value="1"/>
</dbReference>
<feature type="signal peptide" evidence="2">
    <location>
        <begin position="1"/>
        <end position="19"/>
    </location>
</feature>
<protein>
    <submittedName>
        <fullName evidence="4">Peptidyl-prolyl cis-trans isomerase SurA</fullName>
    </submittedName>
</protein>
<evidence type="ECO:0000256" key="1">
    <source>
        <dbReference type="PROSITE-ProRule" id="PRU00278"/>
    </source>
</evidence>
<dbReference type="InterPro" id="IPR046357">
    <property type="entry name" value="PPIase_dom_sf"/>
</dbReference>
<feature type="domain" description="PpiC" evidence="3">
    <location>
        <begin position="228"/>
        <end position="327"/>
    </location>
</feature>
<dbReference type="Pfam" id="PF00639">
    <property type="entry name" value="Rotamase"/>
    <property type="match status" value="2"/>
</dbReference>
<dbReference type="GO" id="GO:0003755">
    <property type="term" value="F:peptidyl-prolyl cis-trans isomerase activity"/>
    <property type="evidence" value="ECO:0007669"/>
    <property type="project" value="UniProtKB-KW"/>
</dbReference>
<dbReference type="PROSITE" id="PS50198">
    <property type="entry name" value="PPIC_PPIASE_2"/>
    <property type="match status" value="2"/>
</dbReference>
<dbReference type="PROSITE" id="PS01096">
    <property type="entry name" value="PPIC_PPIASE_1"/>
    <property type="match status" value="1"/>
</dbReference>
<keyword evidence="2" id="KW-0732">Signal</keyword>